<protein>
    <recommendedName>
        <fullName evidence="4">Fatty acyl-CoA reductase</fullName>
        <ecNumber evidence="4">1.2.1.84</ecNumber>
    </recommendedName>
</protein>
<dbReference type="GO" id="GO:0005777">
    <property type="term" value="C:peroxisome"/>
    <property type="evidence" value="ECO:0007669"/>
    <property type="project" value="TreeGrafter"/>
</dbReference>
<dbReference type="Proteomes" id="UP001652740">
    <property type="component" value="Unplaced"/>
</dbReference>
<dbReference type="RefSeq" id="XP_031764021.2">
    <property type="nucleotide sequence ID" value="XM_031908161.2"/>
</dbReference>
<comment type="function">
    <text evidence="4">Catalyzes the reduction of fatty acyl-CoA to fatty alcohols.</text>
</comment>
<keyword evidence="4" id="KW-0812">Transmembrane</keyword>
<dbReference type="CDD" id="cd05236">
    <property type="entry name" value="FAR-N_SDR_e"/>
    <property type="match status" value="1"/>
</dbReference>
<dbReference type="EC" id="1.2.1.84" evidence="4"/>
<dbReference type="InterPro" id="IPR013120">
    <property type="entry name" value="FAR_NAD-bd"/>
</dbReference>
<comment type="similarity">
    <text evidence="1 4">Belongs to the fatty acyl-CoA reductase family.</text>
</comment>
<reference evidence="8 9" key="1">
    <citation type="submission" date="2025-05" db="UniProtKB">
        <authorList>
            <consortium name="RefSeq"/>
        </authorList>
    </citation>
    <scope>IDENTIFICATION</scope>
    <source>
        <tissue evidence="8 9">Whole larvae</tissue>
    </source>
</reference>
<keyword evidence="3 4" id="KW-0443">Lipid metabolism</keyword>
<feature type="transmembrane region" description="Helical" evidence="4">
    <location>
        <begin position="493"/>
        <end position="511"/>
    </location>
</feature>
<evidence type="ECO:0000259" key="5">
    <source>
        <dbReference type="Pfam" id="PF03015"/>
    </source>
</evidence>
<evidence type="ECO:0000313" key="8">
    <source>
        <dbReference type="RefSeq" id="XP_026754349.2"/>
    </source>
</evidence>
<feature type="transmembrane region" description="Helical" evidence="4">
    <location>
        <begin position="380"/>
        <end position="403"/>
    </location>
</feature>
<dbReference type="CDD" id="cd09071">
    <property type="entry name" value="FAR_C"/>
    <property type="match status" value="1"/>
</dbReference>
<keyword evidence="4" id="KW-0521">NADP</keyword>
<evidence type="ECO:0000313" key="10">
    <source>
        <dbReference type="RefSeq" id="XP_052749129.1"/>
    </source>
</evidence>
<keyword evidence="4" id="KW-0560">Oxidoreductase</keyword>
<dbReference type="Gene3D" id="3.40.50.720">
    <property type="entry name" value="NAD(P)-binding Rossmann-like Domain"/>
    <property type="match status" value="1"/>
</dbReference>
<evidence type="ECO:0000256" key="4">
    <source>
        <dbReference type="RuleBase" id="RU363097"/>
    </source>
</evidence>
<dbReference type="GO" id="GO:0080019">
    <property type="term" value="F:alcohol-forming very long-chain fatty acyl-CoA reductase activity"/>
    <property type="evidence" value="ECO:0007669"/>
    <property type="project" value="InterPro"/>
</dbReference>
<gene>
    <name evidence="8 9 10" type="primary">LOC113514456</name>
</gene>
<evidence type="ECO:0000313" key="9">
    <source>
        <dbReference type="RefSeq" id="XP_031764021.2"/>
    </source>
</evidence>
<organism evidence="7 9">
    <name type="scientific">Galleria mellonella</name>
    <name type="common">Greater wax moth</name>
    <dbReference type="NCBI Taxonomy" id="7137"/>
    <lineage>
        <taxon>Eukaryota</taxon>
        <taxon>Metazoa</taxon>
        <taxon>Ecdysozoa</taxon>
        <taxon>Arthropoda</taxon>
        <taxon>Hexapoda</taxon>
        <taxon>Insecta</taxon>
        <taxon>Pterygota</taxon>
        <taxon>Neoptera</taxon>
        <taxon>Endopterygota</taxon>
        <taxon>Lepidoptera</taxon>
        <taxon>Glossata</taxon>
        <taxon>Ditrysia</taxon>
        <taxon>Pyraloidea</taxon>
        <taxon>Pyralidae</taxon>
        <taxon>Galleriinae</taxon>
        <taxon>Galleria</taxon>
    </lineage>
</organism>
<dbReference type="PANTHER" id="PTHR11011">
    <property type="entry name" value="MALE STERILITY PROTEIN 2-RELATED"/>
    <property type="match status" value="1"/>
</dbReference>
<evidence type="ECO:0000256" key="3">
    <source>
        <dbReference type="ARBA" id="ARBA00023098"/>
    </source>
</evidence>
<dbReference type="Pfam" id="PF07993">
    <property type="entry name" value="NAD_binding_4"/>
    <property type="match status" value="1"/>
</dbReference>
<dbReference type="AlphaFoldDB" id="A0A6J3BVT9"/>
<accession>A0A6J3BVT9</accession>
<keyword evidence="4" id="KW-0472">Membrane</keyword>
<dbReference type="PANTHER" id="PTHR11011:SF60">
    <property type="entry name" value="FATTY ACYL-COA REDUCTASE-RELATED"/>
    <property type="match status" value="1"/>
</dbReference>
<dbReference type="RefSeq" id="XP_052749129.1">
    <property type="nucleotide sequence ID" value="XM_052893169.1"/>
</dbReference>
<dbReference type="GeneID" id="113514456"/>
<keyword evidence="7" id="KW-1185">Reference proteome</keyword>
<evidence type="ECO:0000313" key="7">
    <source>
        <dbReference type="Proteomes" id="UP001652740"/>
    </source>
</evidence>
<dbReference type="InterPro" id="IPR036291">
    <property type="entry name" value="NAD(P)-bd_dom_sf"/>
</dbReference>
<dbReference type="GO" id="GO:0102965">
    <property type="term" value="F:alcohol-forming long-chain fatty acyl-CoA reductase activity"/>
    <property type="evidence" value="ECO:0007669"/>
    <property type="project" value="UniProtKB-EC"/>
</dbReference>
<dbReference type="GO" id="GO:0035336">
    <property type="term" value="P:long-chain fatty-acyl-CoA metabolic process"/>
    <property type="evidence" value="ECO:0007669"/>
    <property type="project" value="TreeGrafter"/>
</dbReference>
<proteinExistence type="inferred from homology"/>
<feature type="domain" description="Fatty acyl-CoA reductase C-terminal" evidence="5">
    <location>
        <begin position="388"/>
        <end position="479"/>
    </location>
</feature>
<dbReference type="Pfam" id="PF03015">
    <property type="entry name" value="Sterile"/>
    <property type="match status" value="1"/>
</dbReference>
<dbReference type="GO" id="GO:0016020">
    <property type="term" value="C:membrane"/>
    <property type="evidence" value="ECO:0007669"/>
    <property type="project" value="UniProtKB-SubCell"/>
</dbReference>
<dbReference type="InterPro" id="IPR026055">
    <property type="entry name" value="FAR"/>
</dbReference>
<dbReference type="InterPro" id="IPR033640">
    <property type="entry name" value="FAR_C"/>
</dbReference>
<evidence type="ECO:0000256" key="1">
    <source>
        <dbReference type="ARBA" id="ARBA00005928"/>
    </source>
</evidence>
<dbReference type="SUPFAM" id="SSF51735">
    <property type="entry name" value="NAD(P)-binding Rossmann-fold domains"/>
    <property type="match status" value="1"/>
</dbReference>
<dbReference type="KEGG" id="gmw:113514456"/>
<evidence type="ECO:0000256" key="2">
    <source>
        <dbReference type="ARBA" id="ARBA00022516"/>
    </source>
</evidence>
<keyword evidence="2 4" id="KW-0444">Lipid biosynthesis</keyword>
<sequence>MDPALAIEVAEMSKQKAMNEALQRGDSEIQKFYAGRVVLLTGGSGFMGKHLIEKLLRACNLKLIYILLRPKKGKSVEQRLEDVLMDPVYENLRNRQPNFKNKLVPIVSDMTEIGLGISTEDVLKLTNEVEIIIHAAATTRFDDPLKKTTLTNVRGVRDLLALARRCKKLISFVYVSTAYSAATYDNINTEVLEKFYPTPINPNTLINLAEQLNDETLENITPGLIKRWPNTYTFSKIVAEDLIRSNAKELPICLIRPPIVIASALEPSPGWLDKSCAFGATGIIIGPGLGVIHAAIIDKDVKMNMMPVDMVNNSIIVAGWETSRRWVVGDRDIQIYNISNSRNPIVSGELSKLVKIKGQNLQTPKAIWYTYVIESKYKSVVYLLTWFLHFIPAYFVDGILSIIGKQPMLIKIYTKAWKINSLLSYFMINEWTFVDNNTLNLYQSLSKTDQNIFPFDCKTLNWGDMILVWIIGIRKYIVEDGLKNTDLALKKQFWFRILHYIVSAIYLYAWWKFLTFLYSILCTVFNF</sequence>
<dbReference type="RefSeq" id="XP_026754349.2">
    <property type="nucleotide sequence ID" value="XM_026898548.3"/>
</dbReference>
<name>A0A6J3BVT9_GALME</name>
<evidence type="ECO:0000259" key="6">
    <source>
        <dbReference type="Pfam" id="PF07993"/>
    </source>
</evidence>
<keyword evidence="4" id="KW-1133">Transmembrane helix</keyword>
<comment type="catalytic activity">
    <reaction evidence="4">
        <text>a long-chain fatty acyl-CoA + 2 NADPH + 2 H(+) = a long-chain primary fatty alcohol + 2 NADP(+) + CoA</text>
        <dbReference type="Rhea" id="RHEA:52716"/>
        <dbReference type="ChEBI" id="CHEBI:15378"/>
        <dbReference type="ChEBI" id="CHEBI:57287"/>
        <dbReference type="ChEBI" id="CHEBI:57783"/>
        <dbReference type="ChEBI" id="CHEBI:58349"/>
        <dbReference type="ChEBI" id="CHEBI:77396"/>
        <dbReference type="ChEBI" id="CHEBI:83139"/>
        <dbReference type="EC" id="1.2.1.84"/>
    </reaction>
</comment>
<feature type="domain" description="Thioester reductase (TE)" evidence="6">
    <location>
        <begin position="40"/>
        <end position="315"/>
    </location>
</feature>